<dbReference type="InterPro" id="IPR029047">
    <property type="entry name" value="HSP70_peptide-bd_sf"/>
</dbReference>
<dbReference type="SUPFAM" id="SSF53067">
    <property type="entry name" value="Actin-like ATPase domain"/>
    <property type="match status" value="2"/>
</dbReference>
<dbReference type="NCBIfam" id="NF001413">
    <property type="entry name" value="PRK00290.1"/>
    <property type="match status" value="1"/>
</dbReference>
<evidence type="ECO:0000313" key="5">
    <source>
        <dbReference type="Proteomes" id="UP000075243"/>
    </source>
</evidence>
<reference evidence="4" key="1">
    <citation type="journal article" date="2012" name="Nat. Biotechnol.">
        <title>Draft genome sequence of pigeonpea (Cajanus cajan), an orphan legume crop of resource-poor farmers.</title>
        <authorList>
            <person name="Varshney R.K."/>
            <person name="Chen W."/>
            <person name="Li Y."/>
            <person name="Bharti A.K."/>
            <person name="Saxena R.K."/>
            <person name="Schlueter J.A."/>
            <person name="Donoghue M.T."/>
            <person name="Azam S."/>
            <person name="Fan G."/>
            <person name="Whaley A.M."/>
            <person name="Farmer A.D."/>
            <person name="Sheridan J."/>
            <person name="Iwata A."/>
            <person name="Tuteja R."/>
            <person name="Penmetsa R.V."/>
            <person name="Wu W."/>
            <person name="Upadhyaya H.D."/>
            <person name="Yang S.P."/>
            <person name="Shah T."/>
            <person name="Saxena K.B."/>
            <person name="Michael T."/>
            <person name="McCombie W.R."/>
            <person name="Yang B."/>
            <person name="Zhang G."/>
            <person name="Yang H."/>
            <person name="Wang J."/>
            <person name="Spillane C."/>
            <person name="Cook D.R."/>
            <person name="May G.D."/>
            <person name="Xu X."/>
            <person name="Jackson S.A."/>
        </authorList>
    </citation>
    <scope>NUCLEOTIDE SEQUENCE [LARGE SCALE GENOMIC DNA]</scope>
</reference>
<dbReference type="GO" id="GO:0005524">
    <property type="term" value="F:ATP binding"/>
    <property type="evidence" value="ECO:0007669"/>
    <property type="project" value="UniProtKB-KW"/>
</dbReference>
<dbReference type="AlphaFoldDB" id="A0A151RDY4"/>
<dbReference type="Gene3D" id="3.90.640.10">
    <property type="entry name" value="Actin, Chain A, domain 4"/>
    <property type="match status" value="1"/>
</dbReference>
<proteinExistence type="inferred from homology"/>
<dbReference type="Gene3D" id="3.30.420.40">
    <property type="match status" value="2"/>
</dbReference>
<keyword evidence="4" id="KW-0346">Stress response</keyword>
<dbReference type="OMA" id="KELFMKC"/>
<dbReference type="SUPFAM" id="SSF100934">
    <property type="entry name" value="Heat shock protein 70kD (HSP70), C-terminal subdomain"/>
    <property type="match status" value="1"/>
</dbReference>
<dbReference type="FunFam" id="3.90.640.10:FF:000002">
    <property type="entry name" value="Heat shock 70 kDa"/>
    <property type="match status" value="1"/>
</dbReference>
<gene>
    <name evidence="4" type="ORF">KK1_037979</name>
</gene>
<dbReference type="Gene3D" id="2.60.34.10">
    <property type="entry name" value="Substrate Binding Domain Of DNAk, Chain A, domain 1"/>
    <property type="match status" value="1"/>
</dbReference>
<dbReference type="PANTHER" id="PTHR19375">
    <property type="entry name" value="HEAT SHOCK PROTEIN 70KDA"/>
    <property type="match status" value="1"/>
</dbReference>
<dbReference type="EMBL" id="KQ483820">
    <property type="protein sequence ID" value="KYP40689.1"/>
    <property type="molecule type" value="Genomic_DNA"/>
</dbReference>
<dbReference type="Pfam" id="PF00012">
    <property type="entry name" value="HSP70"/>
    <property type="match status" value="1"/>
</dbReference>
<dbReference type="InterPro" id="IPR043129">
    <property type="entry name" value="ATPase_NBD"/>
</dbReference>
<dbReference type="Proteomes" id="UP000075243">
    <property type="component" value="Unassembled WGS sequence"/>
</dbReference>
<dbReference type="FunFam" id="2.60.34.10:FF:000002">
    <property type="entry name" value="Heat shock 70 kDa"/>
    <property type="match status" value="1"/>
</dbReference>
<evidence type="ECO:0000256" key="3">
    <source>
        <dbReference type="RuleBase" id="RU003322"/>
    </source>
</evidence>
<protein>
    <submittedName>
        <fullName evidence="4">Heat shock 70 kDa protein</fullName>
    </submittedName>
</protein>
<dbReference type="InterPro" id="IPR018181">
    <property type="entry name" value="Heat_shock_70_CS"/>
</dbReference>
<keyword evidence="2 3" id="KW-0067">ATP-binding</keyword>
<dbReference type="STRING" id="3821.A0A151RDY4"/>
<dbReference type="OrthoDB" id="2401965at2759"/>
<dbReference type="PROSITE" id="PS00297">
    <property type="entry name" value="HSP70_1"/>
    <property type="match status" value="1"/>
</dbReference>
<comment type="similarity">
    <text evidence="3">Belongs to the heat shock protein 70 family.</text>
</comment>
<dbReference type="InterPro" id="IPR029048">
    <property type="entry name" value="HSP70_C_sf"/>
</dbReference>
<evidence type="ECO:0000256" key="2">
    <source>
        <dbReference type="ARBA" id="ARBA00022840"/>
    </source>
</evidence>
<name>A0A151RDY4_CAJCA</name>
<keyword evidence="1 3" id="KW-0547">Nucleotide-binding</keyword>
<evidence type="ECO:0000313" key="4">
    <source>
        <dbReference type="EMBL" id="KYP40689.1"/>
    </source>
</evidence>
<dbReference type="GO" id="GO:0140662">
    <property type="term" value="F:ATP-dependent protein folding chaperone"/>
    <property type="evidence" value="ECO:0007669"/>
    <property type="project" value="InterPro"/>
</dbReference>
<dbReference type="PROSITE" id="PS00329">
    <property type="entry name" value="HSP70_2"/>
    <property type="match status" value="1"/>
</dbReference>
<keyword evidence="5" id="KW-1185">Reference proteome</keyword>
<dbReference type="Gramene" id="C.cajan_35189.t">
    <property type="protein sequence ID" value="C.cajan_35189.t.cds1"/>
    <property type="gene ID" value="C.cajan_35189"/>
</dbReference>
<dbReference type="InterPro" id="IPR013126">
    <property type="entry name" value="Hsp_70_fam"/>
</dbReference>
<dbReference type="PRINTS" id="PR00301">
    <property type="entry name" value="HEATSHOCK70"/>
</dbReference>
<dbReference type="FunFam" id="3.30.30.30:FF:000001">
    <property type="entry name" value="heat shock 70 kDa protein-like"/>
    <property type="match status" value="1"/>
</dbReference>
<sequence>MATKKVKAIGIDLGTTYSCVAVWQHNHVEVIPNDQGNRTTPSYVAFTDTQRLLGDAAMNQRTTNPHNTVFDTKRLIGRRFSDQSVQQDMKLWPFKVVPGNRDKPMIAVTYKDEEKHLTAEEISSMVLFKMKEVAESYLGHTVKDAVITVPAYFSNAQRQATKDSGKIAGLNVLRIINEPTAAAIAYGLDKKGWREGEQNVLVFDLGGGTFDVSLVTIDEGIFKVKATVGDTHLGGVDFDNKLVDYLVSIFKRRYQIDVSGNAKALGRLRSACEKAKRILSSSSQTTIELDSLCGGVDLHAIVTRALFEELNKDLFIKCMETVEKCLVEARVHKGQVHEFVLVGGSTRIPKVQQLLKDMFSVNELCKSINPDEAVAYGAAVQAAILSCEGDKKVEKLLLLDVMPLSLGIETSGGEMSVLIPKNTMIPTKKERVFSTFSDNQTSVLIKVYEGEQTKTEDNFLLGKFELSGFTPSPREVPQIHVGFDVDVDGIVEVSARDRSTGLKKKITISNKHGRLSPEEMRRMVRDAERYKEDDEEARNKVRAKNLLENYAFEMRDRVKSLERVVEETIEWLDRNQLAETDEFEYKKQQLKERVMQLL</sequence>
<dbReference type="Gene3D" id="3.30.30.30">
    <property type="match status" value="1"/>
</dbReference>
<dbReference type="FunFam" id="3.30.420.40:FF:000026">
    <property type="entry name" value="Heat shock protein 70"/>
    <property type="match status" value="1"/>
</dbReference>
<accession>A0A151RDY4</accession>
<dbReference type="Gene3D" id="1.20.1270.10">
    <property type="match status" value="1"/>
</dbReference>
<organism evidence="4 5">
    <name type="scientific">Cajanus cajan</name>
    <name type="common">Pigeon pea</name>
    <name type="synonym">Cajanus indicus</name>
    <dbReference type="NCBI Taxonomy" id="3821"/>
    <lineage>
        <taxon>Eukaryota</taxon>
        <taxon>Viridiplantae</taxon>
        <taxon>Streptophyta</taxon>
        <taxon>Embryophyta</taxon>
        <taxon>Tracheophyta</taxon>
        <taxon>Spermatophyta</taxon>
        <taxon>Magnoliopsida</taxon>
        <taxon>eudicotyledons</taxon>
        <taxon>Gunneridae</taxon>
        <taxon>Pentapetalae</taxon>
        <taxon>rosids</taxon>
        <taxon>fabids</taxon>
        <taxon>Fabales</taxon>
        <taxon>Fabaceae</taxon>
        <taxon>Papilionoideae</taxon>
        <taxon>50 kb inversion clade</taxon>
        <taxon>NPAAA clade</taxon>
        <taxon>indigoferoid/millettioid clade</taxon>
        <taxon>Phaseoleae</taxon>
        <taxon>Cajanus</taxon>
    </lineage>
</organism>
<dbReference type="SUPFAM" id="SSF100920">
    <property type="entry name" value="Heat shock protein 70kD (HSP70), peptide-binding domain"/>
    <property type="match status" value="1"/>
</dbReference>
<evidence type="ECO:0000256" key="1">
    <source>
        <dbReference type="ARBA" id="ARBA00022741"/>
    </source>
</evidence>